<dbReference type="InterPro" id="IPR013602">
    <property type="entry name" value="Dynein_heavy_linker"/>
</dbReference>
<dbReference type="Proteomes" id="UP000242450">
    <property type="component" value="Chromosome 5"/>
</dbReference>
<keyword evidence="4" id="KW-0493">Microtubule</keyword>
<dbReference type="PANTHER" id="PTHR45703:SF4">
    <property type="entry name" value="DYNEIN AXONEMAL HEAVY CHAIN 17"/>
    <property type="match status" value="1"/>
</dbReference>
<dbReference type="Gene3D" id="1.20.140.100">
    <property type="entry name" value="Dynein heavy chain, N-terminal domain 2"/>
    <property type="match status" value="1"/>
</dbReference>
<evidence type="ECO:0000256" key="10">
    <source>
        <dbReference type="ARBA" id="ARBA00023069"/>
    </source>
</evidence>
<evidence type="ECO:0000259" key="14">
    <source>
        <dbReference type="Pfam" id="PF08393"/>
    </source>
</evidence>
<evidence type="ECO:0000256" key="13">
    <source>
        <dbReference type="ARBA" id="ARBA00023273"/>
    </source>
</evidence>
<dbReference type="FunFam" id="3.20.180.20:FF:000001">
    <property type="entry name" value="Dynein axonemal heavy chain 5"/>
    <property type="match status" value="1"/>
</dbReference>
<name>A0A212D6R7_CEREH</name>
<keyword evidence="13" id="KW-0966">Cell projection</keyword>
<dbReference type="SUPFAM" id="SSF52540">
    <property type="entry name" value="P-loop containing nucleoside triphosphate hydrolases"/>
    <property type="match status" value="1"/>
</dbReference>
<keyword evidence="7" id="KW-0067">ATP-binding</keyword>
<comment type="subcellular location">
    <subcellularLocation>
        <location evidence="1">Cytoplasm</location>
        <location evidence="1">Cytoskeleton</location>
        <location evidence="1">Cilium axoneme</location>
    </subcellularLocation>
</comment>
<evidence type="ECO:0000256" key="3">
    <source>
        <dbReference type="ARBA" id="ARBA00022490"/>
    </source>
</evidence>
<evidence type="ECO:0000256" key="1">
    <source>
        <dbReference type="ARBA" id="ARBA00004430"/>
    </source>
</evidence>
<evidence type="ECO:0000313" key="16">
    <source>
        <dbReference type="EMBL" id="OWK13950.1"/>
    </source>
</evidence>
<dbReference type="FunFam" id="3.40.50.300:FF:000219">
    <property type="entry name" value="Dynein axonemal heavy chain 17"/>
    <property type="match status" value="1"/>
</dbReference>
<dbReference type="AlphaFoldDB" id="A0A212D6R7"/>
<keyword evidence="12" id="KW-0206">Cytoskeleton</keyword>
<evidence type="ECO:0000256" key="6">
    <source>
        <dbReference type="ARBA" id="ARBA00022741"/>
    </source>
</evidence>
<comment type="caution">
    <text evidence="16">The sequence shown here is derived from an EMBL/GenBank/DDBJ whole genome shotgun (WGS) entry which is preliminary data.</text>
</comment>
<dbReference type="InterPro" id="IPR043157">
    <property type="entry name" value="Dynein_AAA1S"/>
</dbReference>
<organism evidence="16 17">
    <name type="scientific">Cervus elaphus hippelaphus</name>
    <name type="common">European red deer</name>
    <dbReference type="NCBI Taxonomy" id="46360"/>
    <lineage>
        <taxon>Eukaryota</taxon>
        <taxon>Metazoa</taxon>
        <taxon>Chordata</taxon>
        <taxon>Craniata</taxon>
        <taxon>Vertebrata</taxon>
        <taxon>Euteleostomi</taxon>
        <taxon>Mammalia</taxon>
        <taxon>Eutheria</taxon>
        <taxon>Laurasiatheria</taxon>
        <taxon>Artiodactyla</taxon>
        <taxon>Ruminantia</taxon>
        <taxon>Pecora</taxon>
        <taxon>Cervidae</taxon>
        <taxon>Cervinae</taxon>
        <taxon>Cervus</taxon>
    </lineage>
</organism>
<sequence>MLCLAPFPPAQGSELPEQWTNTKKLAIQVKQNVSPLQANEVSILRRKCQQFELKQHEFREKFRQEAPFSFSDPDPYKSLNKVNTSIDAWKTTKWKSINVEQMDIDCKKFAKDVRSLDKEMKSWDAFVGLDNTVKNMITSLRAVSELQNPAIRDRHWQQLMQATQVKFEMSDETTLADLLQLNLHKYEDEVRNIVDKAVKESGMEKVLKALDSTWSTMEFEHEPHPRTGTMMLKSDEVLVETLEDNQVQLQNLMMSKYLSHFLKEVTSWQQKLSTADSVISIWFEVQRTWSHLESIFIGSEDIRAQLPEDSRSFDDIDLEFKALMEDAVKTPNVVEATNKPGLYDKLEDLKKRLAVCEKALAEYLETKRLAFPRFYFVSSADLLDILSNGNDPVEVSRHLSKLFDSLCKLKFHLDASGKPLKFGLGMYSKEDEYVDFDQECDLSGQVEVWLNRVLDRMCATLRHEIPEAVVTYEEKPREQWIFDYPAQIALTCTQIWWTTEVGLAFARLEEGYENAIKDYNKKQISQLNALITLLIGNLNAGDRMKIMTICTIDVHARDVVAKMITAKAWVLGGARNWGGSLGLRTAAHIPHPSYCYFLSGAGDDTTPGSGYPLLHPSVSPLVESSQAFTWQSQLRHRWDEEKKHCFANICDAQIQYSYEYLGNTPRLVITPLTDRCYITLTQSLHLIMGGAPAGPAGTGKTETTKDLGRALGTMVYVFNCSEQMDYKSCGNIYKGLAQTGAWGCFDEFNRISVEVLSVIAVQVKCVQDAIRAKKKTFNFLGEMISLIPTVGIFITMNPGYAGRTELPENLKALFRPCAMVVPDFELICEIMLVAEGFLEARLLARKFITLYTLCKELLSKQDHYDWGLRAIKSVLVVAGSLKRGDPSRAEDQVLMRALRDFNIPKIVTDDLPVFMGLIGDLFPALDVPRKRDLNFEKVIKQSIVELKLQAEDSFVLKVVQLEELLQVRHSVLVIGNAGSGKSQGCRI</sequence>
<evidence type="ECO:0000256" key="7">
    <source>
        <dbReference type="ARBA" id="ARBA00022840"/>
    </source>
</evidence>
<keyword evidence="11" id="KW-0505">Motor protein</keyword>
<dbReference type="GO" id="GO:0007018">
    <property type="term" value="P:microtubule-based movement"/>
    <property type="evidence" value="ECO:0007669"/>
    <property type="project" value="InterPro"/>
</dbReference>
<dbReference type="GO" id="GO:0005930">
    <property type="term" value="C:axoneme"/>
    <property type="evidence" value="ECO:0007669"/>
    <property type="project" value="UniProtKB-SubCell"/>
</dbReference>
<accession>A0A212D6R7</accession>
<dbReference type="InterPro" id="IPR027417">
    <property type="entry name" value="P-loop_NTPase"/>
</dbReference>
<protein>
    <recommendedName>
        <fullName evidence="18">Dynein axonemal heavy chain 17</fullName>
    </recommendedName>
</protein>
<dbReference type="GO" id="GO:0051959">
    <property type="term" value="F:dynein light intermediate chain binding"/>
    <property type="evidence" value="ECO:0007669"/>
    <property type="project" value="InterPro"/>
</dbReference>
<dbReference type="Gene3D" id="3.20.180.20">
    <property type="entry name" value="Dynein heavy chain, N-terminal domain 2"/>
    <property type="match status" value="1"/>
</dbReference>
<feature type="domain" description="Dynein heavy chain hydrolytic ATP-binding dynein motor region" evidence="15">
    <location>
        <begin position="656"/>
        <end position="982"/>
    </location>
</feature>
<keyword evidence="8" id="KW-0243">Dynein</keyword>
<dbReference type="InterPro" id="IPR042222">
    <property type="entry name" value="Dynein_2_N"/>
</dbReference>
<reference evidence="16 17" key="1">
    <citation type="journal article" date="2018" name="Mol. Genet. Genomics">
        <title>The red deer Cervus elaphus genome CerEla1.0: sequencing, annotating, genes, and chromosomes.</title>
        <authorList>
            <person name="Bana N.A."/>
            <person name="Nyiri A."/>
            <person name="Nagy J."/>
            <person name="Frank K."/>
            <person name="Nagy T."/>
            <person name="Steger V."/>
            <person name="Schiller M."/>
            <person name="Lakatos P."/>
            <person name="Sugar L."/>
            <person name="Horn P."/>
            <person name="Barta E."/>
            <person name="Orosz L."/>
        </authorList>
    </citation>
    <scope>NUCLEOTIDE SEQUENCE [LARGE SCALE GENOMIC DNA]</scope>
    <source>
        <strain evidence="16">Hungarian</strain>
    </source>
</reference>
<proteinExistence type="inferred from homology"/>
<evidence type="ECO:0000256" key="5">
    <source>
        <dbReference type="ARBA" id="ARBA00022737"/>
    </source>
</evidence>
<dbReference type="InterPro" id="IPR035699">
    <property type="entry name" value="AAA_6"/>
</dbReference>
<comment type="similarity">
    <text evidence="2">Belongs to the dynein heavy chain family.</text>
</comment>
<keyword evidence="5" id="KW-0677">Repeat</keyword>
<dbReference type="Gene3D" id="1.10.8.710">
    <property type="match status" value="1"/>
</dbReference>
<evidence type="ECO:0000313" key="17">
    <source>
        <dbReference type="Proteomes" id="UP000242450"/>
    </source>
</evidence>
<dbReference type="EMBL" id="MKHE01000005">
    <property type="protein sequence ID" value="OWK13950.1"/>
    <property type="molecule type" value="Genomic_DNA"/>
</dbReference>
<dbReference type="FunFam" id="1.10.8.710:FF:000002">
    <property type="entry name" value="dynein heavy chain 17, axonemal"/>
    <property type="match status" value="1"/>
</dbReference>
<evidence type="ECO:0000256" key="4">
    <source>
        <dbReference type="ARBA" id="ARBA00022701"/>
    </source>
</evidence>
<evidence type="ECO:0000256" key="8">
    <source>
        <dbReference type="ARBA" id="ARBA00023017"/>
    </source>
</evidence>
<dbReference type="GO" id="GO:0005524">
    <property type="term" value="F:ATP binding"/>
    <property type="evidence" value="ECO:0007669"/>
    <property type="project" value="UniProtKB-KW"/>
</dbReference>
<keyword evidence="17" id="KW-1185">Reference proteome</keyword>
<keyword evidence="6" id="KW-0547">Nucleotide-binding</keyword>
<dbReference type="Pfam" id="PF08393">
    <property type="entry name" value="DHC_N2"/>
    <property type="match status" value="1"/>
</dbReference>
<evidence type="ECO:0000256" key="9">
    <source>
        <dbReference type="ARBA" id="ARBA00023054"/>
    </source>
</evidence>
<feature type="domain" description="Dynein heavy chain linker" evidence="14">
    <location>
        <begin position="76"/>
        <end position="467"/>
    </location>
</feature>
<dbReference type="GO" id="GO:0030286">
    <property type="term" value="C:dynein complex"/>
    <property type="evidence" value="ECO:0007669"/>
    <property type="project" value="UniProtKB-KW"/>
</dbReference>
<evidence type="ECO:0008006" key="18">
    <source>
        <dbReference type="Google" id="ProtNLM"/>
    </source>
</evidence>
<dbReference type="Gene3D" id="1.20.58.1120">
    <property type="match status" value="1"/>
</dbReference>
<dbReference type="FunFam" id="1.10.287.2620:FF:000004">
    <property type="entry name" value="Dynein axonemal heavy chain 17"/>
    <property type="match status" value="1"/>
</dbReference>
<keyword evidence="3" id="KW-0963">Cytoplasm</keyword>
<dbReference type="OrthoDB" id="286107at2759"/>
<dbReference type="PANTHER" id="PTHR45703">
    <property type="entry name" value="DYNEIN HEAVY CHAIN"/>
    <property type="match status" value="1"/>
</dbReference>
<dbReference type="Gene3D" id="1.10.287.2620">
    <property type="match status" value="1"/>
</dbReference>
<keyword evidence="10" id="KW-0969">Cilium</keyword>
<gene>
    <name evidence="16" type="ORF">Celaphus_00001570</name>
</gene>
<dbReference type="InterPro" id="IPR042228">
    <property type="entry name" value="Dynein_linker_3"/>
</dbReference>
<dbReference type="GO" id="GO:0005874">
    <property type="term" value="C:microtubule"/>
    <property type="evidence" value="ECO:0007669"/>
    <property type="project" value="UniProtKB-KW"/>
</dbReference>
<dbReference type="GO" id="GO:0045505">
    <property type="term" value="F:dynein intermediate chain binding"/>
    <property type="evidence" value="ECO:0007669"/>
    <property type="project" value="InterPro"/>
</dbReference>
<dbReference type="FunFam" id="1.20.140.100:FF:000007">
    <property type="entry name" value="Dynein axonemal heavy chain 9"/>
    <property type="match status" value="1"/>
</dbReference>
<evidence type="ECO:0000256" key="12">
    <source>
        <dbReference type="ARBA" id="ARBA00023212"/>
    </source>
</evidence>
<keyword evidence="9" id="KW-0175">Coiled coil</keyword>
<evidence type="ECO:0000256" key="11">
    <source>
        <dbReference type="ARBA" id="ARBA00023175"/>
    </source>
</evidence>
<dbReference type="InterPro" id="IPR026983">
    <property type="entry name" value="DHC"/>
</dbReference>
<evidence type="ECO:0000259" key="15">
    <source>
        <dbReference type="Pfam" id="PF12774"/>
    </source>
</evidence>
<evidence type="ECO:0000256" key="2">
    <source>
        <dbReference type="ARBA" id="ARBA00008887"/>
    </source>
</evidence>
<dbReference type="Pfam" id="PF12774">
    <property type="entry name" value="AAA_6"/>
    <property type="match status" value="1"/>
</dbReference>
<dbReference type="Gene3D" id="3.40.50.300">
    <property type="entry name" value="P-loop containing nucleotide triphosphate hydrolases"/>
    <property type="match status" value="2"/>
</dbReference>